<reference evidence="2 3" key="1">
    <citation type="submission" date="2019-07" db="EMBL/GenBank/DDBJ databases">
        <authorList>
            <person name="Kim J."/>
        </authorList>
    </citation>
    <scope>NUCLEOTIDE SEQUENCE [LARGE SCALE GENOMIC DNA]</scope>
    <source>
        <strain evidence="2 3">MJ1a</strain>
    </source>
</reference>
<dbReference type="SUPFAM" id="SSF55797">
    <property type="entry name" value="PR-1-like"/>
    <property type="match status" value="1"/>
</dbReference>
<dbReference type="EMBL" id="VOEI01000002">
    <property type="protein sequence ID" value="TWR26946.1"/>
    <property type="molecule type" value="Genomic_DNA"/>
</dbReference>
<evidence type="ECO:0000259" key="1">
    <source>
        <dbReference type="Pfam" id="PF00188"/>
    </source>
</evidence>
<organism evidence="2 3">
    <name type="scientific">Mucilaginibacter achroorhodeus</name>
    <dbReference type="NCBI Taxonomy" id="2599294"/>
    <lineage>
        <taxon>Bacteria</taxon>
        <taxon>Pseudomonadati</taxon>
        <taxon>Bacteroidota</taxon>
        <taxon>Sphingobacteriia</taxon>
        <taxon>Sphingobacteriales</taxon>
        <taxon>Sphingobacteriaceae</taxon>
        <taxon>Mucilaginibacter</taxon>
    </lineage>
</organism>
<dbReference type="Gene3D" id="3.40.33.10">
    <property type="entry name" value="CAP"/>
    <property type="match status" value="1"/>
</dbReference>
<evidence type="ECO:0000313" key="3">
    <source>
        <dbReference type="Proteomes" id="UP000318010"/>
    </source>
</evidence>
<gene>
    <name evidence="2" type="ORF">FPZ42_07890</name>
</gene>
<name>A0A563U6G2_9SPHI</name>
<dbReference type="Proteomes" id="UP000318010">
    <property type="component" value="Unassembled WGS sequence"/>
</dbReference>
<sequence length="186" mass="21477">MKKYFLFLTFCLGTVVLCSFVKQDDVDFASFKQKFLALINQKRATGCNCGGKWYPPAPPLTWNDELEDAARGHAKDMARQNYFSHDSRDGRSMNTRIVQAGYEFKGWKNFMTGENIAFGQQNIEEVQAGWFKSEGHCKNLMNPGFKEVGVAEKDRFWVQDFGGRVPFSPEQQRLMKEGKMRLIQKY</sequence>
<dbReference type="RefSeq" id="WP_146270086.1">
    <property type="nucleotide sequence ID" value="NZ_VOEI01000002.1"/>
</dbReference>
<dbReference type="InterPro" id="IPR014044">
    <property type="entry name" value="CAP_dom"/>
</dbReference>
<dbReference type="OrthoDB" id="982527at2"/>
<evidence type="ECO:0000313" key="2">
    <source>
        <dbReference type="EMBL" id="TWR26946.1"/>
    </source>
</evidence>
<dbReference type="PANTHER" id="PTHR31157">
    <property type="entry name" value="SCP DOMAIN-CONTAINING PROTEIN"/>
    <property type="match status" value="1"/>
</dbReference>
<dbReference type="AlphaFoldDB" id="A0A563U6G2"/>
<comment type="caution">
    <text evidence="2">The sequence shown here is derived from an EMBL/GenBank/DDBJ whole genome shotgun (WGS) entry which is preliminary data.</text>
</comment>
<keyword evidence="3" id="KW-1185">Reference proteome</keyword>
<dbReference type="PANTHER" id="PTHR31157:SF1">
    <property type="entry name" value="SCP DOMAIN-CONTAINING PROTEIN"/>
    <property type="match status" value="1"/>
</dbReference>
<accession>A0A563U6G2</accession>
<proteinExistence type="predicted"/>
<protein>
    <submittedName>
        <fullName evidence="2">CAP domain-containing protein</fullName>
    </submittedName>
</protein>
<dbReference type="Pfam" id="PF00188">
    <property type="entry name" value="CAP"/>
    <property type="match status" value="1"/>
</dbReference>
<feature type="domain" description="SCP" evidence="1">
    <location>
        <begin position="56"/>
        <end position="151"/>
    </location>
</feature>
<dbReference type="InterPro" id="IPR035940">
    <property type="entry name" value="CAP_sf"/>
</dbReference>
<dbReference type="CDD" id="cd05379">
    <property type="entry name" value="CAP_bacterial"/>
    <property type="match status" value="1"/>
</dbReference>